<evidence type="ECO:0000313" key="2">
    <source>
        <dbReference type="Proteomes" id="UP001154420"/>
    </source>
</evidence>
<accession>A0A9X5GT57</accession>
<dbReference type="GO" id="GO:0045892">
    <property type="term" value="P:negative regulation of DNA-templated transcription"/>
    <property type="evidence" value="ECO:0007669"/>
    <property type="project" value="UniProtKB-ARBA"/>
</dbReference>
<name>A0A9X5GT57_9FIRM</name>
<evidence type="ECO:0000313" key="1">
    <source>
        <dbReference type="EMBL" id="NBJ92637.1"/>
    </source>
</evidence>
<dbReference type="InterPro" id="IPR038390">
    <property type="entry name" value="Metal_Tscrpt_repr_sf"/>
</dbReference>
<dbReference type="AlphaFoldDB" id="A0A9X5GT57"/>
<keyword evidence="2" id="KW-1185">Reference proteome</keyword>
<protein>
    <submittedName>
        <fullName evidence="1">CsoR family transcriptional regulator</fullName>
    </submittedName>
</protein>
<dbReference type="Pfam" id="PF02583">
    <property type="entry name" value="Trns_repr_metal"/>
    <property type="match status" value="1"/>
</dbReference>
<dbReference type="Proteomes" id="UP001154420">
    <property type="component" value="Unassembled WGS sequence"/>
</dbReference>
<comment type="caution">
    <text evidence="1">The sequence shown here is derived from an EMBL/GenBank/DDBJ whole genome shotgun (WGS) entry which is preliminary data.</text>
</comment>
<dbReference type="GO" id="GO:0046872">
    <property type="term" value="F:metal ion binding"/>
    <property type="evidence" value="ECO:0007669"/>
    <property type="project" value="InterPro"/>
</dbReference>
<dbReference type="EMBL" id="QZDT01000010">
    <property type="protein sequence ID" value="NBJ92637.1"/>
    <property type="molecule type" value="Genomic_DNA"/>
</dbReference>
<dbReference type="PANTHER" id="PTHR33677">
    <property type="entry name" value="TRANSCRIPTIONAL REPRESSOR FRMR-RELATED"/>
    <property type="match status" value="1"/>
</dbReference>
<sequence length="97" mass="11123">MCNCCRTKHTPRSEGQEKQLQNRLNRMIGQLNGISRMLEENRYCGDILTQIAAVESALQGFGYIILKEHLETCVVEEIKNGNEQIMEEAIELVKKLK</sequence>
<dbReference type="GO" id="GO:0003677">
    <property type="term" value="F:DNA binding"/>
    <property type="evidence" value="ECO:0007669"/>
    <property type="project" value="InterPro"/>
</dbReference>
<dbReference type="OrthoDB" id="9811244at2"/>
<dbReference type="Gene3D" id="1.20.58.1000">
    <property type="entry name" value="Metal-sensitive repressor, helix protomer"/>
    <property type="match status" value="1"/>
</dbReference>
<reference evidence="1" key="1">
    <citation type="submission" date="2018-09" db="EMBL/GenBank/DDBJ databases">
        <title>Murine metabolic-syndrome-specific gut microbial biobank.</title>
        <authorList>
            <person name="Liu C."/>
        </authorList>
    </citation>
    <scope>NUCLEOTIDE SEQUENCE</scope>
    <source>
        <strain evidence="1">D42-62</strain>
    </source>
</reference>
<gene>
    <name evidence="1" type="ORF">D5281_08525</name>
</gene>
<proteinExistence type="predicted"/>
<organism evidence="1 2">
    <name type="scientific">Parablautia muri</name>
    <dbReference type="NCBI Taxonomy" id="2320879"/>
    <lineage>
        <taxon>Bacteria</taxon>
        <taxon>Bacillati</taxon>
        <taxon>Bacillota</taxon>
        <taxon>Clostridia</taxon>
        <taxon>Lachnospirales</taxon>
        <taxon>Lachnospiraceae</taxon>
        <taxon>Parablautia</taxon>
    </lineage>
</organism>
<dbReference type="InterPro" id="IPR003735">
    <property type="entry name" value="Metal_Tscrpt_repr"/>
</dbReference>